<dbReference type="OrthoDB" id="6347740at2759"/>
<dbReference type="SUPFAM" id="SSF57667">
    <property type="entry name" value="beta-beta-alpha zinc fingers"/>
    <property type="match status" value="7"/>
</dbReference>
<feature type="domain" description="C2H2-type" evidence="16">
    <location>
        <begin position="857"/>
        <end position="884"/>
    </location>
</feature>
<evidence type="ECO:0000256" key="9">
    <source>
        <dbReference type="ARBA" id="ARBA00022843"/>
    </source>
</evidence>
<gene>
    <name evidence="17" type="primary">Znf287</name>
    <name evidence="17" type="ORF">E2C01_013067</name>
</gene>
<dbReference type="GO" id="GO:0003677">
    <property type="term" value="F:DNA binding"/>
    <property type="evidence" value="ECO:0007669"/>
    <property type="project" value="UniProtKB-KW"/>
</dbReference>
<feature type="domain" description="C2H2-type" evidence="16">
    <location>
        <begin position="717"/>
        <end position="744"/>
    </location>
</feature>
<dbReference type="Pfam" id="PF00096">
    <property type="entry name" value="zf-C2H2"/>
    <property type="match status" value="5"/>
</dbReference>
<evidence type="ECO:0000256" key="4">
    <source>
        <dbReference type="ARBA" id="ARBA00022499"/>
    </source>
</evidence>
<evidence type="ECO:0000256" key="3">
    <source>
        <dbReference type="ARBA" id="ARBA00006991"/>
    </source>
</evidence>
<feature type="domain" description="C2H2-type" evidence="16">
    <location>
        <begin position="1001"/>
        <end position="1028"/>
    </location>
</feature>
<accession>A0A5B7DGD0</accession>
<evidence type="ECO:0000256" key="13">
    <source>
        <dbReference type="ARBA" id="ARBA00023242"/>
    </source>
</evidence>
<dbReference type="InterPro" id="IPR050758">
    <property type="entry name" value="Znf_C2H2-type"/>
</dbReference>
<dbReference type="SMART" id="SM00355">
    <property type="entry name" value="ZnF_C2H2"/>
    <property type="match status" value="13"/>
</dbReference>
<comment type="function">
    <text evidence="1">May be involved in transcriptional regulation.</text>
</comment>
<evidence type="ECO:0000256" key="14">
    <source>
        <dbReference type="PROSITE-ProRule" id="PRU00042"/>
    </source>
</evidence>
<keyword evidence="11" id="KW-0238">DNA-binding</keyword>
<dbReference type="PROSITE" id="PS00028">
    <property type="entry name" value="ZINC_FINGER_C2H2_1"/>
    <property type="match status" value="11"/>
</dbReference>
<dbReference type="GO" id="GO:0005634">
    <property type="term" value="C:nucleus"/>
    <property type="evidence" value="ECO:0007669"/>
    <property type="project" value="UniProtKB-SubCell"/>
</dbReference>
<comment type="caution">
    <text evidence="17">The sequence shown here is derived from an EMBL/GenBank/DDBJ whole genome shotgun (WGS) entry which is preliminary data.</text>
</comment>
<keyword evidence="5" id="KW-0479">Metal-binding</keyword>
<evidence type="ECO:0000256" key="1">
    <source>
        <dbReference type="ARBA" id="ARBA00003767"/>
    </source>
</evidence>
<keyword evidence="10" id="KW-0805">Transcription regulation</keyword>
<dbReference type="FunFam" id="3.30.160.60:FF:000966">
    <property type="entry name" value="ZFP90 zinc finger protein"/>
    <property type="match status" value="1"/>
</dbReference>
<feature type="domain" description="C2H2-type" evidence="16">
    <location>
        <begin position="801"/>
        <end position="828"/>
    </location>
</feature>
<keyword evidence="8" id="KW-0862">Zinc</keyword>
<dbReference type="EMBL" id="VSRR010000839">
    <property type="protein sequence ID" value="MPC20135.1"/>
    <property type="molecule type" value="Genomic_DNA"/>
</dbReference>
<feature type="domain" description="C2H2-type" evidence="16">
    <location>
        <begin position="745"/>
        <end position="772"/>
    </location>
</feature>
<dbReference type="PANTHER" id="PTHR23234">
    <property type="entry name" value="ZNF44 PROTEIN"/>
    <property type="match status" value="1"/>
</dbReference>
<evidence type="ECO:0000313" key="18">
    <source>
        <dbReference type="Proteomes" id="UP000324222"/>
    </source>
</evidence>
<feature type="domain" description="C2H2-type" evidence="16">
    <location>
        <begin position="773"/>
        <end position="800"/>
    </location>
</feature>
<keyword evidence="4" id="KW-1017">Isopeptide bond</keyword>
<dbReference type="FunFam" id="3.30.160.60:FF:000690">
    <property type="entry name" value="Zinc finger protein 354C"/>
    <property type="match status" value="1"/>
</dbReference>
<feature type="domain" description="C2H2-type" evidence="16">
    <location>
        <begin position="829"/>
        <end position="856"/>
    </location>
</feature>
<dbReference type="PANTHER" id="PTHR23234:SF10">
    <property type="entry name" value="RIKEN CDNA 6720489N17 GENE-RELATED"/>
    <property type="match status" value="1"/>
</dbReference>
<reference evidence="17 18" key="1">
    <citation type="submission" date="2019-05" db="EMBL/GenBank/DDBJ databases">
        <title>Another draft genome of Portunus trituberculatus and its Hox gene families provides insights of decapod evolution.</title>
        <authorList>
            <person name="Jeong J.-H."/>
            <person name="Song I."/>
            <person name="Kim S."/>
            <person name="Choi T."/>
            <person name="Kim D."/>
            <person name="Ryu S."/>
            <person name="Kim W."/>
        </authorList>
    </citation>
    <scope>NUCLEOTIDE SEQUENCE [LARGE SCALE GENOMIC DNA]</scope>
    <source>
        <tissue evidence="17">Muscle</tissue>
    </source>
</reference>
<dbReference type="FunFam" id="3.30.160.60:FF:000557">
    <property type="entry name" value="zinc finger and SCAN domain-containing protein 29"/>
    <property type="match status" value="1"/>
</dbReference>
<dbReference type="Gene3D" id="3.30.160.60">
    <property type="entry name" value="Classic Zinc Finger"/>
    <property type="match status" value="11"/>
</dbReference>
<evidence type="ECO:0000256" key="12">
    <source>
        <dbReference type="ARBA" id="ARBA00023163"/>
    </source>
</evidence>
<organism evidence="17 18">
    <name type="scientific">Portunus trituberculatus</name>
    <name type="common">Swimming crab</name>
    <name type="synonym">Neptunus trituberculatus</name>
    <dbReference type="NCBI Taxonomy" id="210409"/>
    <lineage>
        <taxon>Eukaryota</taxon>
        <taxon>Metazoa</taxon>
        <taxon>Ecdysozoa</taxon>
        <taxon>Arthropoda</taxon>
        <taxon>Crustacea</taxon>
        <taxon>Multicrustacea</taxon>
        <taxon>Malacostraca</taxon>
        <taxon>Eumalacostraca</taxon>
        <taxon>Eucarida</taxon>
        <taxon>Decapoda</taxon>
        <taxon>Pleocyemata</taxon>
        <taxon>Brachyura</taxon>
        <taxon>Eubrachyura</taxon>
        <taxon>Portunoidea</taxon>
        <taxon>Portunidae</taxon>
        <taxon>Portuninae</taxon>
        <taxon>Portunus</taxon>
    </lineage>
</organism>
<keyword evidence="12" id="KW-0804">Transcription</keyword>
<feature type="domain" description="C2H2-type" evidence="16">
    <location>
        <begin position="943"/>
        <end position="970"/>
    </location>
</feature>
<feature type="region of interest" description="Disordered" evidence="15">
    <location>
        <begin position="535"/>
        <end position="563"/>
    </location>
</feature>
<evidence type="ECO:0000313" key="17">
    <source>
        <dbReference type="EMBL" id="MPC20135.1"/>
    </source>
</evidence>
<proteinExistence type="inferred from homology"/>
<keyword evidence="9" id="KW-0832">Ubl conjugation</keyword>
<feature type="domain" description="C2H2-type" evidence="16">
    <location>
        <begin position="885"/>
        <end position="912"/>
    </location>
</feature>
<feature type="region of interest" description="Disordered" evidence="15">
    <location>
        <begin position="1037"/>
        <end position="1074"/>
    </location>
</feature>
<feature type="compositionally biased region" description="Acidic residues" evidence="15">
    <location>
        <begin position="1062"/>
        <end position="1074"/>
    </location>
</feature>
<name>A0A5B7DGD0_PORTR</name>
<feature type="domain" description="C2H2-type" evidence="16">
    <location>
        <begin position="913"/>
        <end position="940"/>
    </location>
</feature>
<comment type="similarity">
    <text evidence="3">Belongs to the krueppel C2H2-type zinc-finger protein family.</text>
</comment>
<evidence type="ECO:0000256" key="10">
    <source>
        <dbReference type="ARBA" id="ARBA00023015"/>
    </source>
</evidence>
<keyword evidence="18" id="KW-1185">Reference proteome</keyword>
<dbReference type="InterPro" id="IPR013087">
    <property type="entry name" value="Znf_C2H2_type"/>
</dbReference>
<dbReference type="FunFam" id="3.30.160.60:FF:000446">
    <property type="entry name" value="Zinc finger protein"/>
    <property type="match status" value="1"/>
</dbReference>
<evidence type="ECO:0000256" key="2">
    <source>
        <dbReference type="ARBA" id="ARBA00004123"/>
    </source>
</evidence>
<dbReference type="Proteomes" id="UP000324222">
    <property type="component" value="Unassembled WGS sequence"/>
</dbReference>
<dbReference type="FunFam" id="3.30.160.60:FF:000325">
    <property type="entry name" value="ZFP90 zinc finger protein"/>
    <property type="match status" value="1"/>
</dbReference>
<comment type="subcellular location">
    <subcellularLocation>
        <location evidence="2">Nucleus</location>
    </subcellularLocation>
</comment>
<sequence>MPSDFSRCVSQESGVLVQQQQQQQKAYSNTSTTISLECDVKAFCSTPPATSPEKKTCVTELPSSPGHASPAASDDLNAHQEPECCRSDSVLGHSQELTAEKGSGLDSARAATSFVNTVPLIPHSKRVLIISAPASNTAGNANGEILLIGRDLVISKSGGSHVVSKYSGQNTENNTSALPFLFSSNSLTIQKIEYKCKVLQEHCKECECDTPRLHVYLIRGHKCSGACNLSEPFQCSFSEHLRPSTKSSDLSLLTPKVTEMTGKMKAKCRTKKTNSFKFSNNMIKVEPSSDDALMSDSLPQAKKKLSMADREKQEPESELLGEAECVWLPTIMSTLSGDVEYVVLDDDALNLGTAERPASPQSLKSKINNIFEDIDEKPVIQNINVTPPTTKPTRTRLPLLRRLSEINLKAASTHAATRDTVPPTGEATPTQKASEESSVDDPASSSLAEVCTNHCPSIKDIFGDISVKEEPLDDVKQDMSVDDFSKEIMKGSSKESNVATVNFVQKKEAGDDEAAEEEKGSGKGLFAKLIKEESNTNGEEGNTDGHNSDDSLGPLQIDEKYSPSSEDAGLALAKEVVELNMPSVNIISPFKIKILLGSPNRETQQVQVDPTPQAGTALVGKVVEVNNVMLTPKNLQPSSDHTAGGDEAESTGKTLDGIKSLTCIYCHTSCPNAQALARHFENHQKDGLIICYFCQKSFGDKTGMKRHMRTHTGEKPYQCKICGKRFSLPGNFKKHRDIHEDKRTEPCGVCGKTFRRKEHLKYHMRTHTGEKPFSCSECGTCFTARYSLQIHMNIHLGKKPYKCTYCNKAFSDKSTMRKHVRVHTGERPFRCQECWRCFGESGTLAAHMATHRNERPYACDKCDLRFKTTGGLRQHEKVHTGEKQYACKFCGMKFLQKYNMAMHERIHTGEKPYTCSHCQRSFRSRSCLSKHVVLHGGEDERRFGCDHCNSRFYRKAHLRRHIDMHLGIKNYECEHCKKKFCTRGTLRSHCKTFHSNGARRFPCSNCGRVFKRKVYVNTHLCANTAYKAVNRDGEKISETSSQGMFHESTDSEDLAFEVKSEPEDDGGNEEVESSEVIDIAAALSQDVKMEWDTEVNI</sequence>
<evidence type="ECO:0000259" key="16">
    <source>
        <dbReference type="PROSITE" id="PS50157"/>
    </source>
</evidence>
<evidence type="ECO:0000256" key="15">
    <source>
        <dbReference type="SAM" id="MobiDB-lite"/>
    </source>
</evidence>
<feature type="region of interest" description="Disordered" evidence="15">
    <location>
        <begin position="411"/>
        <end position="447"/>
    </location>
</feature>
<keyword evidence="7 14" id="KW-0863">Zinc-finger</keyword>
<feature type="domain" description="C2H2-type" evidence="16">
    <location>
        <begin position="689"/>
        <end position="716"/>
    </location>
</feature>
<keyword evidence="6" id="KW-0677">Repeat</keyword>
<dbReference type="InterPro" id="IPR036236">
    <property type="entry name" value="Znf_C2H2_sf"/>
</dbReference>
<evidence type="ECO:0000256" key="5">
    <source>
        <dbReference type="ARBA" id="ARBA00022723"/>
    </source>
</evidence>
<dbReference type="GO" id="GO:0006355">
    <property type="term" value="P:regulation of DNA-templated transcription"/>
    <property type="evidence" value="ECO:0007669"/>
    <property type="project" value="UniProtKB-ARBA"/>
</dbReference>
<feature type="region of interest" description="Disordered" evidence="15">
    <location>
        <begin position="632"/>
        <end position="651"/>
    </location>
</feature>
<dbReference type="FunFam" id="3.30.160.60:FF:000624">
    <property type="entry name" value="zinc finger protein 697"/>
    <property type="match status" value="1"/>
</dbReference>
<evidence type="ECO:0000256" key="7">
    <source>
        <dbReference type="ARBA" id="ARBA00022771"/>
    </source>
</evidence>
<dbReference type="GO" id="GO:0008270">
    <property type="term" value="F:zinc ion binding"/>
    <property type="evidence" value="ECO:0007669"/>
    <property type="project" value="UniProtKB-KW"/>
</dbReference>
<evidence type="ECO:0000256" key="11">
    <source>
        <dbReference type="ARBA" id="ARBA00023125"/>
    </source>
</evidence>
<dbReference type="FunFam" id="3.30.160.60:FF:001498">
    <property type="entry name" value="Zinc finger protein 404"/>
    <property type="match status" value="1"/>
</dbReference>
<evidence type="ECO:0000256" key="6">
    <source>
        <dbReference type="ARBA" id="ARBA00022737"/>
    </source>
</evidence>
<feature type="domain" description="C2H2-type" evidence="16">
    <location>
        <begin position="971"/>
        <end position="999"/>
    </location>
</feature>
<feature type="region of interest" description="Disordered" evidence="15">
    <location>
        <begin position="47"/>
        <end position="82"/>
    </location>
</feature>
<dbReference type="FunFam" id="3.30.160.60:FF:002343">
    <property type="entry name" value="Zinc finger protein 33A"/>
    <property type="match status" value="1"/>
</dbReference>
<feature type="compositionally biased region" description="Low complexity" evidence="15">
    <location>
        <begin position="62"/>
        <end position="73"/>
    </location>
</feature>
<protein>
    <submittedName>
        <fullName evidence="17">Zinc finger protein 287</fullName>
    </submittedName>
</protein>
<dbReference type="AlphaFoldDB" id="A0A5B7DGD0"/>
<dbReference type="GO" id="GO:0003682">
    <property type="term" value="F:chromatin binding"/>
    <property type="evidence" value="ECO:0007669"/>
    <property type="project" value="UniProtKB-ARBA"/>
</dbReference>
<keyword evidence="13" id="KW-0539">Nucleus</keyword>
<evidence type="ECO:0000256" key="8">
    <source>
        <dbReference type="ARBA" id="ARBA00022833"/>
    </source>
</evidence>
<dbReference type="PROSITE" id="PS50157">
    <property type="entry name" value="ZINC_FINGER_C2H2_2"/>
    <property type="match status" value="12"/>
</dbReference>
<dbReference type="Pfam" id="PF13894">
    <property type="entry name" value="zf-C2H2_4"/>
    <property type="match status" value="1"/>
</dbReference>